<gene>
    <name evidence="11" type="ORF">P5673_029046</name>
</gene>
<dbReference type="PANTHER" id="PTHR23292:SF6">
    <property type="entry name" value="FI16602P1-RELATED"/>
    <property type="match status" value="1"/>
</dbReference>
<keyword evidence="7 9" id="KW-0472">Membrane</keyword>
<dbReference type="GO" id="GO:0031902">
    <property type="term" value="C:late endosome membrane"/>
    <property type="evidence" value="ECO:0007669"/>
    <property type="project" value="UniProtKB-SubCell"/>
</dbReference>
<dbReference type="SMART" id="SM00714">
    <property type="entry name" value="LITAF"/>
    <property type="match status" value="1"/>
</dbReference>
<evidence type="ECO:0000256" key="7">
    <source>
        <dbReference type="ARBA" id="ARBA00023136"/>
    </source>
</evidence>
<evidence type="ECO:0000256" key="2">
    <source>
        <dbReference type="ARBA" id="ARBA00004481"/>
    </source>
</evidence>
<comment type="subcellular location">
    <subcellularLocation>
        <location evidence="2">Endosome membrane</location>
        <topology evidence="2">Peripheral membrane protein</topology>
    </subcellularLocation>
    <subcellularLocation>
        <location evidence="1">Late endosome membrane</location>
    </subcellularLocation>
    <subcellularLocation>
        <location evidence="3">Lysosome membrane</location>
        <topology evidence="3">Peripheral membrane protein</topology>
        <orientation evidence="3">Cytoplasmic side</orientation>
    </subcellularLocation>
</comment>
<comment type="caution">
    <text evidence="11">The sequence shown here is derived from an EMBL/GenBank/DDBJ whole genome shotgun (WGS) entry which is preliminary data.</text>
</comment>
<evidence type="ECO:0000256" key="5">
    <source>
        <dbReference type="ARBA" id="ARBA00022723"/>
    </source>
</evidence>
<reference evidence="11" key="1">
    <citation type="journal article" date="2023" name="G3 (Bethesda)">
        <title>Whole genome assembly and annotation of the endangered Caribbean coral Acropora cervicornis.</title>
        <authorList>
            <person name="Selwyn J.D."/>
            <person name="Vollmer S.V."/>
        </authorList>
    </citation>
    <scope>NUCLEOTIDE SEQUENCE</scope>
    <source>
        <strain evidence="11">K2</strain>
    </source>
</reference>
<keyword evidence="9" id="KW-0812">Transmembrane</keyword>
<dbReference type="AlphaFoldDB" id="A0AAD9PWH6"/>
<sequence>MSEEERTHLVSQKAEREDSENLTTDGTESSGDAETAYEDVPVYVTCPHCNEKIVTRTNFKSGKYTYWTSACLCIFQCYCCMWIPFILDGLKNVIHTCPKCGSKLGEYTRFRMDRIWQKKKKHRQTQHNYTRG</sequence>
<evidence type="ECO:0000256" key="4">
    <source>
        <dbReference type="ARBA" id="ARBA00005975"/>
    </source>
</evidence>
<feature type="transmembrane region" description="Helical" evidence="9">
    <location>
        <begin position="64"/>
        <end position="87"/>
    </location>
</feature>
<feature type="region of interest" description="Disordered" evidence="8">
    <location>
        <begin position="1"/>
        <end position="36"/>
    </location>
</feature>
<comment type="similarity">
    <text evidence="4">Belongs to the CDIP1/LITAF family.</text>
</comment>
<feature type="compositionally biased region" description="Basic and acidic residues" evidence="8">
    <location>
        <begin position="1"/>
        <end position="16"/>
    </location>
</feature>
<dbReference type="EMBL" id="JARQWQ010000112">
    <property type="protein sequence ID" value="KAK2550346.1"/>
    <property type="molecule type" value="Genomic_DNA"/>
</dbReference>
<evidence type="ECO:0000313" key="11">
    <source>
        <dbReference type="EMBL" id="KAK2550346.1"/>
    </source>
</evidence>
<organism evidence="11 12">
    <name type="scientific">Acropora cervicornis</name>
    <name type="common">Staghorn coral</name>
    <dbReference type="NCBI Taxonomy" id="6130"/>
    <lineage>
        <taxon>Eukaryota</taxon>
        <taxon>Metazoa</taxon>
        <taxon>Cnidaria</taxon>
        <taxon>Anthozoa</taxon>
        <taxon>Hexacorallia</taxon>
        <taxon>Scleractinia</taxon>
        <taxon>Astrocoeniina</taxon>
        <taxon>Acroporidae</taxon>
        <taxon>Acropora</taxon>
    </lineage>
</organism>
<dbReference type="InterPro" id="IPR037519">
    <property type="entry name" value="LITAF_fam"/>
</dbReference>
<evidence type="ECO:0000313" key="12">
    <source>
        <dbReference type="Proteomes" id="UP001249851"/>
    </source>
</evidence>
<keyword evidence="6" id="KW-0862">Zinc</keyword>
<dbReference type="GO" id="GO:0008270">
    <property type="term" value="F:zinc ion binding"/>
    <property type="evidence" value="ECO:0007669"/>
    <property type="project" value="TreeGrafter"/>
</dbReference>
<protein>
    <submittedName>
        <fullName evidence="11">Lipopolysaccharide-induced tumor necrosis factor-alpha factor-like protein</fullName>
    </submittedName>
</protein>
<evidence type="ECO:0000256" key="6">
    <source>
        <dbReference type="ARBA" id="ARBA00022833"/>
    </source>
</evidence>
<evidence type="ECO:0000256" key="9">
    <source>
        <dbReference type="SAM" id="Phobius"/>
    </source>
</evidence>
<dbReference type="Proteomes" id="UP001249851">
    <property type="component" value="Unassembled WGS sequence"/>
</dbReference>
<proteinExistence type="inferred from homology"/>
<evidence type="ECO:0000256" key="8">
    <source>
        <dbReference type="SAM" id="MobiDB-lite"/>
    </source>
</evidence>
<dbReference type="InterPro" id="IPR006629">
    <property type="entry name" value="LITAF"/>
</dbReference>
<name>A0AAD9PWH6_ACRCE</name>
<dbReference type="PANTHER" id="PTHR23292">
    <property type="entry name" value="LIPOPOLYSACCHARIDE-INDUCED TUMOR NECROSIS FACTOR-ALPHA FACTOR"/>
    <property type="match status" value="1"/>
</dbReference>
<keyword evidence="12" id="KW-1185">Reference proteome</keyword>
<reference evidence="11" key="2">
    <citation type="journal article" date="2023" name="Science">
        <title>Genomic signatures of disease resistance in endangered staghorn corals.</title>
        <authorList>
            <person name="Vollmer S.V."/>
            <person name="Selwyn J.D."/>
            <person name="Despard B.A."/>
            <person name="Roesel C.L."/>
        </authorList>
    </citation>
    <scope>NUCLEOTIDE SEQUENCE</scope>
    <source>
        <strain evidence="11">K2</strain>
    </source>
</reference>
<evidence type="ECO:0000259" key="10">
    <source>
        <dbReference type="PROSITE" id="PS51837"/>
    </source>
</evidence>
<feature type="compositionally biased region" description="Polar residues" evidence="8">
    <location>
        <begin position="21"/>
        <end position="32"/>
    </location>
</feature>
<dbReference type="GO" id="GO:0005765">
    <property type="term" value="C:lysosomal membrane"/>
    <property type="evidence" value="ECO:0007669"/>
    <property type="project" value="UniProtKB-SubCell"/>
</dbReference>
<keyword evidence="9" id="KW-1133">Transmembrane helix</keyword>
<dbReference type="Pfam" id="PF10601">
    <property type="entry name" value="zf-LITAF-like"/>
    <property type="match status" value="1"/>
</dbReference>
<accession>A0AAD9PWH6</accession>
<dbReference type="PROSITE" id="PS51837">
    <property type="entry name" value="LITAF"/>
    <property type="match status" value="1"/>
</dbReference>
<keyword evidence="5" id="KW-0479">Metal-binding</keyword>
<evidence type="ECO:0000256" key="1">
    <source>
        <dbReference type="ARBA" id="ARBA00004414"/>
    </source>
</evidence>
<feature type="domain" description="LITAF" evidence="10">
    <location>
        <begin position="26"/>
        <end position="109"/>
    </location>
</feature>
<evidence type="ECO:0000256" key="3">
    <source>
        <dbReference type="ARBA" id="ARBA00004630"/>
    </source>
</evidence>